<evidence type="ECO:0000313" key="3">
    <source>
        <dbReference type="EMBL" id="KAF5840022.1"/>
    </source>
</evidence>
<comment type="caution">
    <text evidence="3">The sequence shown here is derived from an EMBL/GenBank/DDBJ whole genome shotgun (WGS) entry which is preliminary data.</text>
</comment>
<dbReference type="SFLD" id="SFLDG01205">
    <property type="entry name" value="AMPS.1"/>
    <property type="match status" value="1"/>
</dbReference>
<dbReference type="InterPro" id="IPR036249">
    <property type="entry name" value="Thioredoxin-like_sf"/>
</dbReference>
<evidence type="ECO:0000313" key="4">
    <source>
        <dbReference type="Proteomes" id="UP000815325"/>
    </source>
</evidence>
<name>A0ABQ7GZJ0_DUNSA</name>
<dbReference type="InterPro" id="IPR036282">
    <property type="entry name" value="Glutathione-S-Trfase_C_sf"/>
</dbReference>
<dbReference type="InterPro" id="IPR040079">
    <property type="entry name" value="Glutathione_S-Trfase"/>
</dbReference>
<dbReference type="SUPFAM" id="SSF47616">
    <property type="entry name" value="GST C-terminal domain-like"/>
    <property type="match status" value="1"/>
</dbReference>
<dbReference type="PANTHER" id="PTHR11571:SF150">
    <property type="entry name" value="GLUTATHIONE S-TRANSFERASE"/>
    <property type="match status" value="1"/>
</dbReference>
<dbReference type="PANTHER" id="PTHR11571">
    <property type="entry name" value="GLUTATHIONE S-TRANSFERASE"/>
    <property type="match status" value="1"/>
</dbReference>
<feature type="domain" description="GST C-terminal" evidence="2">
    <location>
        <begin position="113"/>
        <end position="248"/>
    </location>
</feature>
<dbReference type="PROSITE" id="PS50405">
    <property type="entry name" value="GST_CTER"/>
    <property type="match status" value="1"/>
</dbReference>
<evidence type="ECO:0000259" key="1">
    <source>
        <dbReference type="PROSITE" id="PS50404"/>
    </source>
</evidence>
<keyword evidence="4" id="KW-1185">Reference proteome</keyword>
<reference evidence="3" key="1">
    <citation type="submission" date="2017-08" db="EMBL/GenBank/DDBJ databases">
        <authorList>
            <person name="Polle J.E."/>
            <person name="Barry K."/>
            <person name="Cushman J."/>
            <person name="Schmutz J."/>
            <person name="Tran D."/>
            <person name="Hathwaick L.T."/>
            <person name="Yim W.C."/>
            <person name="Jenkins J."/>
            <person name="Mckie-Krisberg Z.M."/>
            <person name="Prochnik S."/>
            <person name="Lindquist E."/>
            <person name="Dockter R.B."/>
            <person name="Adam C."/>
            <person name="Molina H."/>
            <person name="Bunkerborg J."/>
            <person name="Jin E."/>
            <person name="Buchheim M."/>
            <person name="Magnuson J."/>
        </authorList>
    </citation>
    <scope>NUCLEOTIDE SEQUENCE</scope>
    <source>
        <strain evidence="3">CCAP 19/18</strain>
    </source>
</reference>
<dbReference type="Gene3D" id="1.20.1050.10">
    <property type="match status" value="1"/>
</dbReference>
<dbReference type="Proteomes" id="UP000815325">
    <property type="component" value="Unassembled WGS sequence"/>
</dbReference>
<sequence>MQLSRTAQLAQKASSQRAVIRRGSCVQTMASAKPALKLYYFDIPGRAEATRLLLRLGKYPFEDYLLKREEWAELKPKMPFGQVPVLEVDGKLLSQSSAMERFVAKLTDQYPSDPWEAAKVDEIAAFMGEWLDIFIPSFFIKDENEKVAARKQVVEEKLKPKIQKLSELIEKAGPDNYLCGPKITYADVQAFVQLSFMVSGFFQGVPTDLYAPYPAVRAFHARIASLPEVVEAYKDVTEGPRATYKTLP</sequence>
<dbReference type="CDD" id="cd03039">
    <property type="entry name" value="GST_N_Sigma_like"/>
    <property type="match status" value="1"/>
</dbReference>
<accession>A0ABQ7GZJ0</accession>
<dbReference type="InterPro" id="IPR010987">
    <property type="entry name" value="Glutathione-S-Trfase_C-like"/>
</dbReference>
<dbReference type="PROSITE" id="PS50404">
    <property type="entry name" value="GST_NTER"/>
    <property type="match status" value="1"/>
</dbReference>
<dbReference type="Pfam" id="PF02798">
    <property type="entry name" value="GST_N"/>
    <property type="match status" value="1"/>
</dbReference>
<gene>
    <name evidence="3" type="ORF">DUNSADRAFT_18059</name>
</gene>
<dbReference type="SUPFAM" id="SSF52833">
    <property type="entry name" value="Thioredoxin-like"/>
    <property type="match status" value="1"/>
</dbReference>
<dbReference type="Gene3D" id="3.40.30.10">
    <property type="entry name" value="Glutaredoxin"/>
    <property type="match status" value="1"/>
</dbReference>
<evidence type="ECO:0000259" key="2">
    <source>
        <dbReference type="PROSITE" id="PS50405"/>
    </source>
</evidence>
<feature type="domain" description="GST N-terminal" evidence="1">
    <location>
        <begin position="34"/>
        <end position="111"/>
    </location>
</feature>
<dbReference type="Pfam" id="PF14497">
    <property type="entry name" value="GST_C_3"/>
    <property type="match status" value="1"/>
</dbReference>
<dbReference type="SFLD" id="SFLDG00363">
    <property type="entry name" value="AMPS_(cytGST):_Alpha-__Mu-__Pi"/>
    <property type="match status" value="1"/>
</dbReference>
<proteinExistence type="predicted"/>
<dbReference type="InterPro" id="IPR050213">
    <property type="entry name" value="GST_superfamily"/>
</dbReference>
<dbReference type="InterPro" id="IPR004046">
    <property type="entry name" value="GST_C"/>
</dbReference>
<organism evidence="3 4">
    <name type="scientific">Dunaliella salina</name>
    <name type="common">Green alga</name>
    <name type="synonym">Protococcus salinus</name>
    <dbReference type="NCBI Taxonomy" id="3046"/>
    <lineage>
        <taxon>Eukaryota</taxon>
        <taxon>Viridiplantae</taxon>
        <taxon>Chlorophyta</taxon>
        <taxon>core chlorophytes</taxon>
        <taxon>Chlorophyceae</taxon>
        <taxon>CS clade</taxon>
        <taxon>Chlamydomonadales</taxon>
        <taxon>Dunaliellaceae</taxon>
        <taxon>Dunaliella</taxon>
    </lineage>
</organism>
<dbReference type="InterPro" id="IPR004045">
    <property type="entry name" value="Glutathione_S-Trfase_N"/>
</dbReference>
<dbReference type="EMBL" id="MU069526">
    <property type="protein sequence ID" value="KAF5840022.1"/>
    <property type="molecule type" value="Genomic_DNA"/>
</dbReference>
<dbReference type="SFLD" id="SFLDS00019">
    <property type="entry name" value="Glutathione_Transferase_(cytos"/>
    <property type="match status" value="1"/>
</dbReference>
<protein>
    <submittedName>
        <fullName evidence="3">Glutathione S-transferase</fullName>
    </submittedName>
</protein>
<dbReference type="CDD" id="cd03192">
    <property type="entry name" value="GST_C_Sigma_like"/>
    <property type="match status" value="1"/>
</dbReference>